<dbReference type="Pfam" id="PF00439">
    <property type="entry name" value="Bromodomain"/>
    <property type="match status" value="1"/>
</dbReference>
<feature type="region of interest" description="Disordered" evidence="3">
    <location>
        <begin position="1481"/>
        <end position="1543"/>
    </location>
</feature>
<feature type="region of interest" description="Disordered" evidence="3">
    <location>
        <begin position="1128"/>
        <end position="1249"/>
    </location>
</feature>
<gene>
    <name evidence="5" type="ORF">C0Q70_05034</name>
</gene>
<dbReference type="PRINTS" id="PR00503">
    <property type="entry name" value="BROMODOMAIN"/>
</dbReference>
<dbReference type="GO" id="GO:0090537">
    <property type="term" value="C:CERF complex"/>
    <property type="evidence" value="ECO:0007669"/>
    <property type="project" value="InterPro"/>
</dbReference>
<proteinExistence type="predicted"/>
<feature type="domain" description="Bromo" evidence="4">
    <location>
        <begin position="945"/>
        <end position="1015"/>
    </location>
</feature>
<dbReference type="PROSITE" id="PS50014">
    <property type="entry name" value="BROMODOMAIN_2"/>
    <property type="match status" value="1"/>
</dbReference>
<dbReference type="PANTHER" id="PTHR47092">
    <property type="entry name" value="CAT EYE SYNDROME CRITICAL REGION PROTEIN 2"/>
    <property type="match status" value="1"/>
</dbReference>
<feature type="region of interest" description="Disordered" evidence="3">
    <location>
        <begin position="516"/>
        <end position="610"/>
    </location>
</feature>
<feature type="compositionally biased region" description="Polar residues" evidence="3">
    <location>
        <begin position="530"/>
        <end position="549"/>
    </location>
</feature>
<feature type="compositionally biased region" description="Basic residues" evidence="3">
    <location>
        <begin position="287"/>
        <end position="304"/>
    </location>
</feature>
<dbReference type="PANTHER" id="PTHR47092:SF1">
    <property type="entry name" value="CHROMATIN REMODELING REGULATOR CECR2"/>
    <property type="match status" value="1"/>
</dbReference>
<feature type="compositionally biased region" description="Basic and acidic residues" evidence="3">
    <location>
        <begin position="377"/>
        <end position="388"/>
    </location>
</feature>
<accession>A0A2T7PK51</accession>
<dbReference type="GO" id="GO:0006338">
    <property type="term" value="P:chromatin remodeling"/>
    <property type="evidence" value="ECO:0007669"/>
    <property type="project" value="InterPro"/>
</dbReference>
<dbReference type="EMBL" id="PZQS01000003">
    <property type="protein sequence ID" value="PVD33774.1"/>
    <property type="molecule type" value="Genomic_DNA"/>
</dbReference>
<reference evidence="5 6" key="1">
    <citation type="submission" date="2018-04" db="EMBL/GenBank/DDBJ databases">
        <title>The genome of golden apple snail Pomacea canaliculata provides insight into stress tolerance and invasive adaptation.</title>
        <authorList>
            <person name="Liu C."/>
            <person name="Liu B."/>
            <person name="Ren Y."/>
            <person name="Zhang Y."/>
            <person name="Wang H."/>
            <person name="Li S."/>
            <person name="Jiang F."/>
            <person name="Yin L."/>
            <person name="Zhang G."/>
            <person name="Qian W."/>
            <person name="Fan W."/>
        </authorList>
    </citation>
    <scope>NUCLEOTIDE SEQUENCE [LARGE SCALE GENOMIC DNA]</scope>
    <source>
        <strain evidence="5">SZHN2017</strain>
        <tissue evidence="5">Muscle</tissue>
    </source>
</reference>
<feature type="region of interest" description="Disordered" evidence="3">
    <location>
        <begin position="107"/>
        <end position="441"/>
    </location>
</feature>
<feature type="compositionally biased region" description="Basic and acidic residues" evidence="3">
    <location>
        <begin position="225"/>
        <end position="234"/>
    </location>
</feature>
<evidence type="ECO:0000313" key="6">
    <source>
        <dbReference type="Proteomes" id="UP000245119"/>
    </source>
</evidence>
<feature type="compositionally biased region" description="Low complexity" evidence="3">
    <location>
        <begin position="1128"/>
        <end position="1143"/>
    </location>
</feature>
<dbReference type="InterPro" id="IPR001487">
    <property type="entry name" value="Bromodomain"/>
</dbReference>
<feature type="compositionally biased region" description="Basic and acidic residues" evidence="3">
    <location>
        <begin position="885"/>
        <end position="924"/>
    </location>
</feature>
<feature type="compositionally biased region" description="Polar residues" evidence="3">
    <location>
        <begin position="1654"/>
        <end position="1680"/>
    </location>
</feature>
<feature type="compositionally biased region" description="Basic and acidic residues" evidence="3">
    <location>
        <begin position="1797"/>
        <end position="1811"/>
    </location>
</feature>
<dbReference type="InterPro" id="IPR036427">
    <property type="entry name" value="Bromodomain-like_sf"/>
</dbReference>
<dbReference type="STRING" id="400727.A0A2T7PK51"/>
<feature type="compositionally biased region" description="Basic and acidic residues" evidence="3">
    <location>
        <begin position="335"/>
        <end position="353"/>
    </location>
</feature>
<dbReference type="Gene3D" id="1.20.920.10">
    <property type="entry name" value="Bromodomain-like"/>
    <property type="match status" value="1"/>
</dbReference>
<feature type="compositionally biased region" description="Basic and acidic residues" evidence="3">
    <location>
        <begin position="691"/>
        <end position="714"/>
    </location>
</feature>
<dbReference type="SMART" id="SM00297">
    <property type="entry name" value="BROMO"/>
    <property type="match status" value="1"/>
</dbReference>
<feature type="compositionally biased region" description="Polar residues" evidence="3">
    <location>
        <begin position="1746"/>
        <end position="1766"/>
    </location>
</feature>
<feature type="region of interest" description="Disordered" evidence="3">
    <location>
        <begin position="1796"/>
        <end position="1819"/>
    </location>
</feature>
<evidence type="ECO:0000259" key="4">
    <source>
        <dbReference type="PROSITE" id="PS50014"/>
    </source>
</evidence>
<organism evidence="5 6">
    <name type="scientific">Pomacea canaliculata</name>
    <name type="common">Golden apple snail</name>
    <dbReference type="NCBI Taxonomy" id="400727"/>
    <lineage>
        <taxon>Eukaryota</taxon>
        <taxon>Metazoa</taxon>
        <taxon>Spiralia</taxon>
        <taxon>Lophotrochozoa</taxon>
        <taxon>Mollusca</taxon>
        <taxon>Gastropoda</taxon>
        <taxon>Caenogastropoda</taxon>
        <taxon>Architaenioglossa</taxon>
        <taxon>Ampullarioidea</taxon>
        <taxon>Ampullariidae</taxon>
        <taxon>Pomacea</taxon>
    </lineage>
</organism>
<feature type="region of interest" description="Disordered" evidence="3">
    <location>
        <begin position="1910"/>
        <end position="1930"/>
    </location>
</feature>
<feature type="compositionally biased region" description="Basic and acidic residues" evidence="3">
    <location>
        <begin position="1216"/>
        <end position="1233"/>
    </location>
</feature>
<feature type="compositionally biased region" description="Acidic residues" evidence="3">
    <location>
        <begin position="190"/>
        <end position="199"/>
    </location>
</feature>
<protein>
    <recommendedName>
        <fullName evidence="4">Bromo domain-containing protein</fullName>
    </recommendedName>
</protein>
<feature type="compositionally biased region" description="Low complexity" evidence="3">
    <location>
        <begin position="1511"/>
        <end position="1522"/>
    </location>
</feature>
<feature type="compositionally biased region" description="Polar residues" evidence="3">
    <location>
        <begin position="1192"/>
        <end position="1204"/>
    </location>
</feature>
<feature type="compositionally biased region" description="Basic and acidic residues" evidence="3">
    <location>
        <begin position="1692"/>
        <end position="1703"/>
    </location>
</feature>
<evidence type="ECO:0000256" key="3">
    <source>
        <dbReference type="SAM" id="MobiDB-lite"/>
    </source>
</evidence>
<keyword evidence="6" id="KW-1185">Reference proteome</keyword>
<evidence type="ECO:0000256" key="2">
    <source>
        <dbReference type="PROSITE-ProRule" id="PRU00035"/>
    </source>
</evidence>
<evidence type="ECO:0000313" key="5">
    <source>
        <dbReference type="EMBL" id="PVD33774.1"/>
    </source>
</evidence>
<feature type="compositionally biased region" description="Acidic residues" evidence="3">
    <location>
        <begin position="257"/>
        <end position="280"/>
    </location>
</feature>
<feature type="compositionally biased region" description="Basic and acidic residues" evidence="3">
    <location>
        <begin position="397"/>
        <end position="419"/>
    </location>
</feature>
<name>A0A2T7PK51_POMCA</name>
<feature type="region of interest" description="Disordered" evidence="3">
    <location>
        <begin position="885"/>
        <end position="927"/>
    </location>
</feature>
<feature type="compositionally biased region" description="Polar residues" evidence="3">
    <location>
        <begin position="1144"/>
        <end position="1168"/>
    </location>
</feature>
<feature type="region of interest" description="Disordered" evidence="3">
    <location>
        <begin position="656"/>
        <end position="791"/>
    </location>
</feature>
<feature type="compositionally biased region" description="Basic and acidic residues" evidence="3">
    <location>
        <begin position="721"/>
        <end position="754"/>
    </location>
</feature>
<feature type="compositionally biased region" description="Acidic residues" evidence="3">
    <location>
        <begin position="168"/>
        <end position="181"/>
    </location>
</feature>
<evidence type="ECO:0000256" key="1">
    <source>
        <dbReference type="ARBA" id="ARBA00023117"/>
    </source>
</evidence>
<feature type="compositionally biased region" description="Basic and acidic residues" evidence="3">
    <location>
        <begin position="516"/>
        <end position="527"/>
    </location>
</feature>
<comment type="caution">
    <text evidence="5">The sequence shown here is derived from an EMBL/GenBank/DDBJ whole genome shotgun (WGS) entry which is preliminary data.</text>
</comment>
<feature type="compositionally biased region" description="Basic and acidic residues" evidence="3">
    <location>
        <begin position="664"/>
        <end position="680"/>
    </location>
</feature>
<sequence>MHSCVKYGFLKPDNYELYLKDIFRQRLEVELGQSNPLASKTFFQLSIRQRVEVVQQLCDFRLDAEDVFDLLKGLGGESMRVEPLGTDSNGALYWYFYGTRLYKEDSRPTMDKKKERRAKKPLEKTSLSKKSKKVSVGGSRGTKELSAARHGTPRSARLKARMESEEKQSEDEDDKDEEGEDNEGKKYYYDDDESVDETLSELVKKINADEQDNSAPRTKPRAARFRVELQKAEPEENDEDGMENIDGGNDVHYTNIDESDDDEFEDDEDACEREDDSDFDYSERKGVQKRKRRRKKTSKPKATKVTKTPPPKTSTIFRNPPKSARLRAKYGHMIVSEDSKDSTLSHDDEKSSESSRLTSRSDGPLARSGRYKRRRIDHTVVEKTRQAGETDASQEATTKEKHDVAESETGAEKQSRFESEEPSSADVLDKSQSYTKLKERTQEDLRCGHALEFVAKKEAGENEDSCGMEISCETSQMHREWSELECTLPSAVPSNNKVKSEMETFNGKEAHCLEGNEVEGNKSKHGDPSSICSFNNKQSPEANQVTEETALNELKAADHTAASCEAEQCEDSNDYQQTPPQSEQTLTKNEARTTVGTETKGEDADIESINGRENGVDLVLDGAQNKMAIDVSEESVQMCGEKRQLKTEVQQENLGVTDGVIMKPDTKGASREGELKHFKVENNSGTEPDGDISKYERASLIDVDIHEKSEIKSEGEEEIKMEDNNDSGKEEMSDALSDREDNQVKRSKELEIEKKPRKAGKLLVFEKEDSRDSSSDSRKEQSTLWKPRTASGASQKTGWHLICEVVEDWQYLADIFKDSQVRCEKNLLRTICNDFLPEIPAIQEEKEKERRRREVEFAPRRTSSRLLSKKKGREEAEKILQEAAVEEERQRQLEEEDRKRRMEEEKLEEQRRLQEERERAREGSDDQVMEEEVVAKLHKVIASCMRHDEAWPFVEPVEEAYAPGYFDVVKIPMNLTEMENKLSSGRYSSKEQLGTDMDLLVANCEAYNGVDSDFTLMAKNLRKAFERSMRRMFPIMRPRCRDDDEEYVFSEKQTEKIVPKKFRVRREASRRAQDYIGEALSDANSDDSLSHLETTTITWRPAGSNRTYTRVQFKGYPDSGYITIQPATKTSTAATPSPSRGTTMLDSSRRQVTISTPPTRCTYASSHGQVIGPCLRSPSSQNLRDMPPVLTPETSVSKDSTSAEGSEVAPPPTWSYRRELNTDGTESDKEPPKLRRMVPSPSLLKDQELQKRTVSETAGFVSVNHPKQLLQPNQQATSQSQTVLSSKGGVTHVTLGMHHSGGTVFPAQPAQAAPGAAAGGAQARVVHISREDYQRLLAQNKIQVLRPGPGGQGQIIRLQAGLQLITQRPKLPVAGAPPSIAARPAVPTTSAAAEGSVTVMSAVSPTAGASDPLRSVLPLQTSPLENAVASCSAATTTASCTLQTPVTTVAGLSSSSSSDRQCGSAAEAACVSQKNKSLPASVQPCVESTEGLHGNSPSTSERTDLLGALQPSSPTTSESESPGDSQATSLQKMSDSRQTSSFDVKCKLDNPENRKAAKEFELVAGGEKSEESQIKKCDPDIQMEELTDSQTKDMCRNIQQLRESSSSKISEEIHKTVKNRDVEPKIDISFKELAKRKQEFSEQEVPVSKLAKTSHLSDPVSGSNQELETAISSDPAQISCLSEEEVTAISKNKKEQDDHKTQQHETSPSSSEQSDKNSRPNIKKFSLSGLSSQLAMAMAEKRRRSSQSMSDQPVQDMKTSPSQKVALSSETELLPPLLNQEVAAEKCSTKTCQSACESKHRANEQTKRSEADVDLLGPPNLEPVQDSTMSGATMAPLLDSVTKSCGLFESLGNSLVASDVLQSPQKVSEVPSRCNIQGTGVKNRSPLKHPDDNIFQRMMDLSNIEIKEDDLLLPSTPSDIKGAGSNDKTM</sequence>
<feature type="compositionally biased region" description="Basic and acidic residues" evidence="3">
    <location>
        <begin position="764"/>
        <end position="781"/>
    </location>
</feature>
<feature type="compositionally biased region" description="Polar residues" evidence="3">
    <location>
        <begin position="1523"/>
        <end position="1542"/>
    </location>
</feature>
<feature type="compositionally biased region" description="Polar residues" evidence="3">
    <location>
        <begin position="574"/>
        <end position="597"/>
    </location>
</feature>
<feature type="region of interest" description="Disordered" evidence="3">
    <location>
        <begin position="1638"/>
        <end position="1767"/>
    </location>
</feature>
<keyword evidence="1 2" id="KW-0103">Bromodomain</keyword>
<dbReference type="InterPro" id="IPR029614">
    <property type="entry name" value="CECR2"/>
</dbReference>
<dbReference type="SUPFAM" id="SSF47370">
    <property type="entry name" value="Bromodomain"/>
    <property type="match status" value="1"/>
</dbReference>
<dbReference type="OrthoDB" id="303107at2759"/>
<dbReference type="Proteomes" id="UP000245119">
    <property type="component" value="Linkage Group LG3"/>
</dbReference>